<evidence type="ECO:0000256" key="2">
    <source>
        <dbReference type="ARBA" id="ARBA00022729"/>
    </source>
</evidence>
<proteinExistence type="inferred from homology"/>
<protein>
    <submittedName>
        <fullName evidence="4">ABC transporter substrate-binding protein</fullName>
    </submittedName>
</protein>
<gene>
    <name evidence="4" type="ORF">F4Y08_02825</name>
</gene>
<dbReference type="Gene3D" id="3.40.50.2300">
    <property type="match status" value="2"/>
</dbReference>
<accession>A0A6B1DQ47</accession>
<comment type="similarity">
    <text evidence="1">Belongs to the leucine-binding protein family.</text>
</comment>
<dbReference type="InterPro" id="IPR028082">
    <property type="entry name" value="Peripla_BP_I"/>
</dbReference>
<reference evidence="4" key="1">
    <citation type="submission" date="2019-09" db="EMBL/GenBank/DDBJ databases">
        <title>Characterisation of the sponge microbiome using genome-centric metagenomics.</title>
        <authorList>
            <person name="Engelberts J.P."/>
            <person name="Robbins S.J."/>
            <person name="De Goeij J.M."/>
            <person name="Aranda M."/>
            <person name="Bell S.C."/>
            <person name="Webster N.S."/>
        </authorList>
    </citation>
    <scope>NUCLEOTIDE SEQUENCE</scope>
    <source>
        <strain evidence="4">SB0662_bin_9</strain>
    </source>
</reference>
<dbReference type="AlphaFoldDB" id="A0A6B1DQ47"/>
<dbReference type="InterPro" id="IPR051010">
    <property type="entry name" value="BCAA_transport"/>
</dbReference>
<sequence>MTHIRVLMLGLVALIALVGCSGIRAPVVQEDAPAAAPADDPMSVNVIRIGAAVSETGKYSREGRDTRQGYGTWLEWVNNEYGGIDVAGKRYQVELVMYDDEGDPDTVARLVEQLISEDRVDFLLGPYSSSLTQSASAISEKYDKIMVEGNGASESLFERGFRNLFAVLTPAGNYTQSALKMLAEQGAQSVVIAYEDTAFPTSVAEGAQRWAKAYGLEVLGIETYPRDVADVSGIMAKFKEVEPDVFVGGGHFNDAILFIRAAKELDFNPKAMVITVGPSNPKLVQEVGADAEYVIGPTQWEASMGYEDEYFGTAAEYAARYEAQWGEPPTYQAAESTATALALHLAIEAAGALDTASVRNALREMEVVTFYGPINFDETGKNASKPMGAIQVQDGEILVVAPGHAAVSDLRYPAPAWKER</sequence>
<feature type="domain" description="Leucine-binding protein" evidence="3">
    <location>
        <begin position="47"/>
        <end position="395"/>
    </location>
</feature>
<organism evidence="4">
    <name type="scientific">Caldilineaceae bacterium SB0662_bin_9</name>
    <dbReference type="NCBI Taxonomy" id="2605258"/>
    <lineage>
        <taxon>Bacteria</taxon>
        <taxon>Bacillati</taxon>
        <taxon>Chloroflexota</taxon>
        <taxon>Caldilineae</taxon>
        <taxon>Caldilineales</taxon>
        <taxon>Caldilineaceae</taxon>
    </lineage>
</organism>
<dbReference type="CDD" id="cd06338">
    <property type="entry name" value="PBP1_ABC_ligand_binding-like"/>
    <property type="match status" value="1"/>
</dbReference>
<comment type="caution">
    <text evidence="4">The sequence shown here is derived from an EMBL/GenBank/DDBJ whole genome shotgun (WGS) entry which is preliminary data.</text>
</comment>
<dbReference type="InterPro" id="IPR028081">
    <property type="entry name" value="Leu-bd"/>
</dbReference>
<dbReference type="PANTHER" id="PTHR30483">
    <property type="entry name" value="LEUCINE-SPECIFIC-BINDING PROTEIN"/>
    <property type="match status" value="1"/>
</dbReference>
<dbReference type="SUPFAM" id="SSF53822">
    <property type="entry name" value="Periplasmic binding protein-like I"/>
    <property type="match status" value="1"/>
</dbReference>
<dbReference type="EMBL" id="VXPY01000015">
    <property type="protein sequence ID" value="MYD89261.1"/>
    <property type="molecule type" value="Genomic_DNA"/>
</dbReference>
<evidence type="ECO:0000256" key="1">
    <source>
        <dbReference type="ARBA" id="ARBA00010062"/>
    </source>
</evidence>
<dbReference type="Pfam" id="PF13458">
    <property type="entry name" value="Peripla_BP_6"/>
    <property type="match status" value="1"/>
</dbReference>
<dbReference type="PROSITE" id="PS51257">
    <property type="entry name" value="PROKAR_LIPOPROTEIN"/>
    <property type="match status" value="1"/>
</dbReference>
<dbReference type="PANTHER" id="PTHR30483:SF37">
    <property type="entry name" value="ABC TRANSPORTER SUBSTRATE-BINDING PROTEIN"/>
    <property type="match status" value="1"/>
</dbReference>
<evidence type="ECO:0000313" key="4">
    <source>
        <dbReference type="EMBL" id="MYD89261.1"/>
    </source>
</evidence>
<evidence type="ECO:0000259" key="3">
    <source>
        <dbReference type="Pfam" id="PF13458"/>
    </source>
</evidence>
<keyword evidence="2" id="KW-0732">Signal</keyword>
<name>A0A6B1DQ47_9CHLR</name>